<protein>
    <submittedName>
        <fullName evidence="2">Uncharacterized protein</fullName>
    </submittedName>
</protein>
<evidence type="ECO:0000256" key="1">
    <source>
        <dbReference type="SAM" id="MobiDB-lite"/>
    </source>
</evidence>
<reference evidence="2" key="2">
    <citation type="submission" date="2025-08" db="UniProtKB">
        <authorList>
            <consortium name="Ensembl"/>
        </authorList>
    </citation>
    <scope>IDENTIFICATION</scope>
</reference>
<accession>A0A8C2U3P4</accession>
<dbReference type="Ensembl" id="ENSCJPT00005031328.1">
    <property type="protein sequence ID" value="ENSCJPP00005022858.1"/>
    <property type="gene ID" value="ENSCJPG00005018171.1"/>
</dbReference>
<evidence type="ECO:0000313" key="3">
    <source>
        <dbReference type="Proteomes" id="UP000694412"/>
    </source>
</evidence>
<keyword evidence="3" id="KW-1185">Reference proteome</keyword>
<sequence>FSWSGPMRNLRPSSQYRRGAGRAPMDVAPSPGSFPRTPEPLAQGPISPLTLEKQQLHPRAL</sequence>
<reference evidence="2" key="3">
    <citation type="submission" date="2025-09" db="UniProtKB">
        <authorList>
            <consortium name="Ensembl"/>
        </authorList>
    </citation>
    <scope>IDENTIFICATION</scope>
</reference>
<dbReference type="GeneTree" id="ENSGT00960000189355"/>
<dbReference type="AlphaFoldDB" id="A0A8C2U3P4"/>
<evidence type="ECO:0000313" key="2">
    <source>
        <dbReference type="Ensembl" id="ENSCJPP00005022858.1"/>
    </source>
</evidence>
<reference evidence="2" key="1">
    <citation type="submission" date="2015-11" db="EMBL/GenBank/DDBJ databases">
        <authorList>
            <consortium name="International Coturnix japonica Genome Analysis Consortium"/>
            <person name="Warren W."/>
            <person name="Burt D.W."/>
            <person name="Antin P.B."/>
            <person name="Lanford R."/>
            <person name="Gros J."/>
            <person name="Wilson R.K."/>
        </authorList>
    </citation>
    <scope>NUCLEOTIDE SEQUENCE [LARGE SCALE GENOMIC DNA]</scope>
</reference>
<name>A0A8C2U3P4_COTJA</name>
<dbReference type="Proteomes" id="UP000694412">
    <property type="component" value="Chromosome 1"/>
</dbReference>
<organism evidence="2 3">
    <name type="scientific">Coturnix japonica</name>
    <name type="common">Japanese quail</name>
    <name type="synonym">Coturnix coturnix japonica</name>
    <dbReference type="NCBI Taxonomy" id="93934"/>
    <lineage>
        <taxon>Eukaryota</taxon>
        <taxon>Metazoa</taxon>
        <taxon>Chordata</taxon>
        <taxon>Craniata</taxon>
        <taxon>Vertebrata</taxon>
        <taxon>Euteleostomi</taxon>
        <taxon>Archelosauria</taxon>
        <taxon>Archosauria</taxon>
        <taxon>Dinosauria</taxon>
        <taxon>Saurischia</taxon>
        <taxon>Theropoda</taxon>
        <taxon>Coelurosauria</taxon>
        <taxon>Aves</taxon>
        <taxon>Neognathae</taxon>
        <taxon>Galloanserae</taxon>
        <taxon>Galliformes</taxon>
        <taxon>Phasianidae</taxon>
        <taxon>Perdicinae</taxon>
        <taxon>Coturnix</taxon>
    </lineage>
</organism>
<feature type="region of interest" description="Disordered" evidence="1">
    <location>
        <begin position="1"/>
        <end position="61"/>
    </location>
</feature>
<proteinExistence type="predicted"/>